<reference evidence="3 4" key="1">
    <citation type="submission" date="2019-11" db="EMBL/GenBank/DDBJ databases">
        <authorList>
            <person name="Dong K."/>
        </authorList>
    </citation>
    <scope>NUCLEOTIDE SEQUENCE [LARGE SCALE GENOMIC DNA]</scope>
    <source>
        <strain evidence="3 4">JCM 17370</strain>
    </source>
</reference>
<feature type="compositionally biased region" description="Low complexity" evidence="1">
    <location>
        <begin position="242"/>
        <end position="260"/>
    </location>
</feature>
<feature type="transmembrane region" description="Helical" evidence="2">
    <location>
        <begin position="399"/>
        <end position="420"/>
    </location>
</feature>
<protein>
    <recommendedName>
        <fullName evidence="5">Translation initiation factor 2</fullName>
    </recommendedName>
</protein>
<evidence type="ECO:0000256" key="1">
    <source>
        <dbReference type="SAM" id="MobiDB-lite"/>
    </source>
</evidence>
<evidence type="ECO:0000256" key="2">
    <source>
        <dbReference type="SAM" id="Phobius"/>
    </source>
</evidence>
<gene>
    <name evidence="3" type="ORF">GL279_16755</name>
</gene>
<feature type="compositionally biased region" description="Low complexity" evidence="1">
    <location>
        <begin position="769"/>
        <end position="785"/>
    </location>
</feature>
<evidence type="ECO:0000313" key="3">
    <source>
        <dbReference type="EMBL" id="MTH36249.1"/>
    </source>
</evidence>
<dbReference type="EMBL" id="WMIF01000032">
    <property type="protein sequence ID" value="MTH36249.1"/>
    <property type="molecule type" value="Genomic_DNA"/>
</dbReference>
<feature type="region of interest" description="Disordered" evidence="1">
    <location>
        <begin position="631"/>
        <end position="720"/>
    </location>
</feature>
<keyword evidence="2" id="KW-1133">Transmembrane helix</keyword>
<feature type="compositionally biased region" description="Low complexity" evidence="1">
    <location>
        <begin position="816"/>
        <end position="829"/>
    </location>
</feature>
<dbReference type="Proteomes" id="UP000442533">
    <property type="component" value="Unassembled WGS sequence"/>
</dbReference>
<feature type="compositionally biased region" description="Low complexity" evidence="1">
    <location>
        <begin position="874"/>
        <end position="889"/>
    </location>
</feature>
<feature type="region of interest" description="Disordered" evidence="1">
    <location>
        <begin position="242"/>
        <end position="354"/>
    </location>
</feature>
<feature type="compositionally biased region" description="Low complexity" evidence="1">
    <location>
        <begin position="673"/>
        <end position="705"/>
    </location>
</feature>
<proteinExistence type="predicted"/>
<feature type="region of interest" description="Disordered" evidence="1">
    <location>
        <begin position="746"/>
        <end position="859"/>
    </location>
</feature>
<keyword evidence="2" id="KW-0812">Transmembrane</keyword>
<feature type="region of interest" description="Disordered" evidence="1">
    <location>
        <begin position="575"/>
        <end position="618"/>
    </location>
</feature>
<accession>A0A844H5H6</accession>
<dbReference type="RefSeq" id="WP_155065769.1">
    <property type="nucleotide sequence ID" value="NZ_WMIF01000032.1"/>
</dbReference>
<feature type="region of interest" description="Disordered" evidence="1">
    <location>
        <begin position="874"/>
        <end position="943"/>
    </location>
</feature>
<sequence length="1106" mass="110515">MSLDSVTEYALSFSGDAVHLLSRSAQLSAAEARVPGWRHLGSVDFETAGFRDALNQLRCMATGAGPDTELPLTLVIPDDQILYTTLTVAASVDRERAVGQALDGLTPYPIGELSFDWHGDGDSVRVAAVARQTLREARDFAAEYGFRGVGYCADPQEGQFPGEPVFVLDAPQRSRAAVAPVGAAAIPVAADAVLAAAGPVDEIPAKAVTEALAKPQTGADAAEAAEDAESAALEAATAPEDLALPADDPGASAPADAAAPENEDKAEPASDPDAEPTEAKVDAGVPEAEVEAPAEAAAETVTESAAETPTTETPVAEADEATKDAPAEPAVAKPAAAAPVVRHAPARPGTPKVAPRVEALNPRARALHDRAAEARQQREEPAGFGMAERPGASGHRGGLASLLGMLALLVVGLVLIWAFAVPGDRPAQVVAVDDAAPASATAPAADSVPQTTAAPEAAETVEPAPAAVPETQTQTDTPVTDPATGESSVPADTQLAAADDTIPDDGPMPQVKAVEEPVSALTEAEQRRVVIAAAAVAAAVVPPHAPGAVAPAHPVTTGTATDAATAPLLATRPNQAPAARNTTPAANVPVATSAPTRAPASNAGNAATGGRGQSAPSRAAINAAVQEANGVGADTLTRSARPGLSPRRSTPTTSVPRADSAPQLPGAAPASTGKASGARPPARRAAAAGAGAAATTPAAAPQAKRPPQRPEGSVPDTLGDQLLDAGEQRQLDGLILDLRRHGLAMAAPGTPQRLADARPSRKPRHEATASDAVSSSAVEAALKSATTPPPNKGAETSSAAAKPARDSGGLLRGSNRPAARPGSAQASAAKSDGGKAEAKADSKAEAKSGGKTAGGAGLSAAAVEEAIAAAVDASPATPGGVQLSSLRSSPLPPRRSDAGPASAAAPAVSLAASPRSPSAILPEAPAATPEPPAAAATAPGPSEAEIAARRALDEQLQAQAEARIRARAAADAAAEAQARAQAEARARAQAAAEERAALANRQTYKPPEIDDEPELAGAGARGGVTAANVARSATQSRGIDMRRTTIIGIIGAGQASRALIRLRSGKVVTVRLGDRIDGGTINSIGDGRLTYVKAGQVRELRMLDGR</sequence>
<dbReference type="SUPFAM" id="SSF53067">
    <property type="entry name" value="Actin-like ATPase domain"/>
    <property type="match status" value="1"/>
</dbReference>
<keyword evidence="2" id="KW-0472">Membrane</keyword>
<evidence type="ECO:0008006" key="5">
    <source>
        <dbReference type="Google" id="ProtNLM"/>
    </source>
</evidence>
<feature type="compositionally biased region" description="Low complexity" evidence="1">
    <location>
        <begin position="440"/>
        <end position="484"/>
    </location>
</feature>
<feature type="compositionally biased region" description="Basic and acidic residues" evidence="1">
    <location>
        <begin position="832"/>
        <end position="848"/>
    </location>
</feature>
<organism evidence="3 4">
    <name type="scientific">Paracoccus limosus</name>
    <dbReference type="NCBI Taxonomy" id="913252"/>
    <lineage>
        <taxon>Bacteria</taxon>
        <taxon>Pseudomonadati</taxon>
        <taxon>Pseudomonadota</taxon>
        <taxon>Alphaproteobacteria</taxon>
        <taxon>Rhodobacterales</taxon>
        <taxon>Paracoccaceae</taxon>
        <taxon>Paracoccus</taxon>
    </lineage>
</organism>
<feature type="compositionally biased region" description="Low complexity" evidence="1">
    <location>
        <begin position="575"/>
        <end position="587"/>
    </location>
</feature>
<dbReference type="AlphaFoldDB" id="A0A844H5H6"/>
<keyword evidence="4" id="KW-1185">Reference proteome</keyword>
<feature type="compositionally biased region" description="Low complexity" evidence="1">
    <location>
        <begin position="898"/>
        <end position="943"/>
    </location>
</feature>
<dbReference type="InterPro" id="IPR043129">
    <property type="entry name" value="ATPase_NBD"/>
</dbReference>
<comment type="caution">
    <text evidence="3">The sequence shown here is derived from an EMBL/GenBank/DDBJ whole genome shotgun (WGS) entry which is preliminary data.</text>
</comment>
<feature type="region of interest" description="Disordered" evidence="1">
    <location>
        <begin position="440"/>
        <end position="490"/>
    </location>
</feature>
<evidence type="ECO:0000313" key="4">
    <source>
        <dbReference type="Proteomes" id="UP000442533"/>
    </source>
</evidence>
<dbReference type="OrthoDB" id="7870459at2"/>
<name>A0A844H5H6_9RHOB</name>
<feature type="compositionally biased region" description="Basic and acidic residues" evidence="1">
    <location>
        <begin position="985"/>
        <end position="996"/>
    </location>
</feature>
<feature type="compositionally biased region" description="Low complexity" evidence="1">
    <location>
        <begin position="327"/>
        <end position="347"/>
    </location>
</feature>
<feature type="compositionally biased region" description="Low complexity" evidence="1">
    <location>
        <begin position="285"/>
        <end position="316"/>
    </location>
</feature>
<feature type="region of interest" description="Disordered" evidence="1">
    <location>
        <begin position="985"/>
        <end position="1019"/>
    </location>
</feature>